<dbReference type="InterPro" id="IPR036291">
    <property type="entry name" value="NAD(P)-bd_dom_sf"/>
</dbReference>
<dbReference type="GO" id="GO:0016491">
    <property type="term" value="F:oxidoreductase activity"/>
    <property type="evidence" value="ECO:0007669"/>
    <property type="project" value="UniProtKB-KW"/>
</dbReference>
<reference evidence="4" key="1">
    <citation type="journal article" date="2019" name="Int. J. Syst. Evol. Microbiol.">
        <title>The Global Catalogue of Microorganisms (GCM) 10K type strain sequencing project: providing services to taxonomists for standard genome sequencing and annotation.</title>
        <authorList>
            <consortium name="The Broad Institute Genomics Platform"/>
            <consortium name="The Broad Institute Genome Sequencing Center for Infectious Disease"/>
            <person name="Wu L."/>
            <person name="Ma J."/>
        </authorList>
    </citation>
    <scope>NUCLEOTIDE SEQUENCE [LARGE SCALE GENOMIC DNA]</scope>
    <source>
        <strain evidence="4">DFY28</strain>
    </source>
</reference>
<feature type="domain" description="Enoyl reductase (ER)" evidence="2">
    <location>
        <begin position="15"/>
        <end position="323"/>
    </location>
</feature>
<dbReference type="InterPro" id="IPR045010">
    <property type="entry name" value="MDR_fam"/>
</dbReference>
<evidence type="ECO:0000313" key="4">
    <source>
        <dbReference type="Proteomes" id="UP001597237"/>
    </source>
</evidence>
<dbReference type="PANTHER" id="PTHR43205:SF7">
    <property type="entry name" value="PROSTAGLANDIN REDUCTASE 1"/>
    <property type="match status" value="1"/>
</dbReference>
<dbReference type="InterPro" id="IPR013149">
    <property type="entry name" value="ADH-like_C"/>
</dbReference>
<dbReference type="InterPro" id="IPR011032">
    <property type="entry name" value="GroES-like_sf"/>
</dbReference>
<dbReference type="SUPFAM" id="SSF51735">
    <property type="entry name" value="NAD(P)-binding Rossmann-fold domains"/>
    <property type="match status" value="1"/>
</dbReference>
<dbReference type="RefSeq" id="WP_377284022.1">
    <property type="nucleotide sequence ID" value="NZ_JBHRSI010000010.1"/>
</dbReference>
<dbReference type="Gene3D" id="3.90.180.10">
    <property type="entry name" value="Medium-chain alcohol dehydrogenases, catalytic domain"/>
    <property type="match status" value="1"/>
</dbReference>
<protein>
    <submittedName>
        <fullName evidence="3">NADP-dependent oxidoreductase</fullName>
        <ecNumber evidence="3">1.-.-.-</ecNumber>
    </submittedName>
</protein>
<name>A0ABW4N027_9CAUL</name>
<dbReference type="Gene3D" id="3.40.50.720">
    <property type="entry name" value="NAD(P)-binding Rossmann-like Domain"/>
    <property type="match status" value="1"/>
</dbReference>
<gene>
    <name evidence="3" type="ORF">ACFSC0_08525</name>
</gene>
<dbReference type="InterPro" id="IPR041694">
    <property type="entry name" value="ADH_N_2"/>
</dbReference>
<dbReference type="EC" id="1.-.-.-" evidence="3"/>
<dbReference type="SUPFAM" id="SSF50129">
    <property type="entry name" value="GroES-like"/>
    <property type="match status" value="1"/>
</dbReference>
<dbReference type="EMBL" id="JBHUEY010000001">
    <property type="protein sequence ID" value="MFD1783435.1"/>
    <property type="molecule type" value="Genomic_DNA"/>
</dbReference>
<dbReference type="Pfam" id="PF00107">
    <property type="entry name" value="ADH_zinc_N"/>
    <property type="match status" value="1"/>
</dbReference>
<proteinExistence type="predicted"/>
<dbReference type="Pfam" id="PF16884">
    <property type="entry name" value="ADH_N_2"/>
    <property type="match status" value="1"/>
</dbReference>
<evidence type="ECO:0000256" key="1">
    <source>
        <dbReference type="ARBA" id="ARBA00023002"/>
    </source>
</evidence>
<evidence type="ECO:0000313" key="3">
    <source>
        <dbReference type="EMBL" id="MFD1783435.1"/>
    </source>
</evidence>
<sequence length="327" mass="35381">MPKSREVHLIQRPTGEPKPEDFALIERDVPDAADGQVLVQNLLMSVDPAMRPRLTAGQALNEAMGGGALGRVVQSKHPDFSVGDLVSNRLGFREYFVSDEKGLSKLTPQPDLPLTVHMHALGGTGFTAYGGILHIGQLKEGEQVFVSTAAGAVGSVAAQIAKIKNCYVVGSTGSDDKVAWLKDEVGLDAVINYKKEPIRKAVEAATPKGIDVYFDNVGGEHLEAALRRMNTLGRIPVCGFISGYNSGHSTVSNLSNIIYSRVMLRGFVATDFLHMRADFERDMAGWLREGKMKYQETVRDGIENAAGALIGLMRGENTGKMLVRLAE</sequence>
<dbReference type="InterPro" id="IPR020843">
    <property type="entry name" value="ER"/>
</dbReference>
<keyword evidence="4" id="KW-1185">Reference proteome</keyword>
<evidence type="ECO:0000259" key="2">
    <source>
        <dbReference type="SMART" id="SM00829"/>
    </source>
</evidence>
<dbReference type="SMART" id="SM00829">
    <property type="entry name" value="PKS_ER"/>
    <property type="match status" value="1"/>
</dbReference>
<organism evidence="3 4">
    <name type="scientific">Phenylobacterium terrae</name>
    <dbReference type="NCBI Taxonomy" id="2665495"/>
    <lineage>
        <taxon>Bacteria</taxon>
        <taxon>Pseudomonadati</taxon>
        <taxon>Pseudomonadota</taxon>
        <taxon>Alphaproteobacteria</taxon>
        <taxon>Caulobacterales</taxon>
        <taxon>Caulobacteraceae</taxon>
        <taxon>Phenylobacterium</taxon>
    </lineage>
</organism>
<dbReference type="CDD" id="cd05288">
    <property type="entry name" value="PGDH"/>
    <property type="match status" value="1"/>
</dbReference>
<dbReference type="Proteomes" id="UP001597237">
    <property type="component" value="Unassembled WGS sequence"/>
</dbReference>
<accession>A0ABW4N027</accession>
<dbReference type="PANTHER" id="PTHR43205">
    <property type="entry name" value="PROSTAGLANDIN REDUCTASE"/>
    <property type="match status" value="1"/>
</dbReference>
<keyword evidence="1 3" id="KW-0560">Oxidoreductase</keyword>
<comment type="caution">
    <text evidence="3">The sequence shown here is derived from an EMBL/GenBank/DDBJ whole genome shotgun (WGS) entry which is preliminary data.</text>
</comment>